<comment type="caution">
    <text evidence="2">The sequence shown here is derived from an EMBL/GenBank/DDBJ whole genome shotgun (WGS) entry which is preliminary data.</text>
</comment>
<proteinExistence type="predicted"/>
<feature type="region of interest" description="Disordered" evidence="1">
    <location>
        <begin position="57"/>
        <end position="77"/>
    </location>
</feature>
<dbReference type="EMBL" id="BORW01000011">
    <property type="protein sequence ID" value="GIO67682.1"/>
    <property type="molecule type" value="Genomic_DNA"/>
</dbReference>
<feature type="compositionally biased region" description="Polar residues" evidence="1">
    <location>
        <begin position="66"/>
        <end position="77"/>
    </location>
</feature>
<dbReference type="Proteomes" id="UP000680638">
    <property type="component" value="Unassembled WGS sequence"/>
</dbReference>
<keyword evidence="3" id="KW-1185">Reference proteome</keyword>
<name>A0ABQ4LWR2_9BACL</name>
<accession>A0ABQ4LWR2</accession>
<organism evidence="2 3">
    <name type="scientific">Paenibacillus cookii</name>
    <dbReference type="NCBI Taxonomy" id="157839"/>
    <lineage>
        <taxon>Bacteria</taxon>
        <taxon>Bacillati</taxon>
        <taxon>Bacillota</taxon>
        <taxon>Bacilli</taxon>
        <taxon>Bacillales</taxon>
        <taxon>Paenibacillaceae</taxon>
        <taxon>Paenibacillus</taxon>
    </lineage>
</organism>
<evidence type="ECO:0000313" key="3">
    <source>
        <dbReference type="Proteomes" id="UP000680638"/>
    </source>
</evidence>
<sequence length="77" mass="8903">MWVPGLLARYEPDSILYFLIANGPERRDADFSLRKLTGLALLFERIEPSRIAEETERLRQADIRSENASNNNHFNAL</sequence>
<reference evidence="2 3" key="1">
    <citation type="submission" date="2021-03" db="EMBL/GenBank/DDBJ databases">
        <title>Antimicrobial resistance genes in bacteria isolated from Japanese honey, and their potential for conferring macrolide and lincosamide resistance in the American foulbrood pathogen Paenibacillus larvae.</title>
        <authorList>
            <person name="Okamoto M."/>
            <person name="Kumagai M."/>
            <person name="Kanamori H."/>
            <person name="Takamatsu D."/>
        </authorList>
    </citation>
    <scope>NUCLEOTIDE SEQUENCE [LARGE SCALE GENOMIC DNA]</scope>
    <source>
        <strain evidence="2 3">J21TS3</strain>
    </source>
</reference>
<evidence type="ECO:0000313" key="2">
    <source>
        <dbReference type="EMBL" id="GIO67682.1"/>
    </source>
</evidence>
<gene>
    <name evidence="2" type="ORF">J21TS3_25030</name>
</gene>
<evidence type="ECO:0000256" key="1">
    <source>
        <dbReference type="SAM" id="MobiDB-lite"/>
    </source>
</evidence>
<protein>
    <submittedName>
        <fullName evidence="2">Uncharacterized protein</fullName>
    </submittedName>
</protein>